<dbReference type="Proteomes" id="UP001201701">
    <property type="component" value="Unassembled WGS sequence"/>
</dbReference>
<organism evidence="3 4">
    <name type="scientific">Mesorhizobium retamae</name>
    <dbReference type="NCBI Taxonomy" id="2912854"/>
    <lineage>
        <taxon>Bacteria</taxon>
        <taxon>Pseudomonadati</taxon>
        <taxon>Pseudomonadota</taxon>
        <taxon>Alphaproteobacteria</taxon>
        <taxon>Hyphomicrobiales</taxon>
        <taxon>Phyllobacteriaceae</taxon>
        <taxon>Mesorhizobium</taxon>
    </lineage>
</organism>
<dbReference type="InterPro" id="IPR000620">
    <property type="entry name" value="EamA_dom"/>
</dbReference>
<feature type="transmembrane region" description="Helical" evidence="1">
    <location>
        <begin position="152"/>
        <end position="171"/>
    </location>
</feature>
<dbReference type="RefSeq" id="WP_239369999.1">
    <property type="nucleotide sequence ID" value="NZ_JAKREW010000044.1"/>
</dbReference>
<keyword evidence="1" id="KW-0472">Membrane</keyword>
<proteinExistence type="predicted"/>
<feature type="transmembrane region" description="Helical" evidence="1">
    <location>
        <begin position="97"/>
        <end position="118"/>
    </location>
</feature>
<keyword evidence="1" id="KW-0812">Transmembrane</keyword>
<feature type="domain" description="EamA" evidence="2">
    <location>
        <begin position="152"/>
        <end position="280"/>
    </location>
</feature>
<gene>
    <name evidence="3" type="ORF">L4923_25960</name>
</gene>
<feature type="transmembrane region" description="Helical" evidence="1">
    <location>
        <begin position="238"/>
        <end position="257"/>
    </location>
</feature>
<evidence type="ECO:0000256" key="1">
    <source>
        <dbReference type="SAM" id="Phobius"/>
    </source>
</evidence>
<feature type="transmembrane region" description="Helical" evidence="1">
    <location>
        <begin position="125"/>
        <end position="146"/>
    </location>
</feature>
<keyword evidence="1" id="KW-1133">Transmembrane helix</keyword>
<dbReference type="Pfam" id="PF00892">
    <property type="entry name" value="EamA"/>
    <property type="match status" value="2"/>
</dbReference>
<evidence type="ECO:0000259" key="2">
    <source>
        <dbReference type="Pfam" id="PF00892"/>
    </source>
</evidence>
<comment type="caution">
    <text evidence="3">The sequence shown here is derived from an EMBL/GenBank/DDBJ whole genome shotgun (WGS) entry which is preliminary data.</text>
</comment>
<evidence type="ECO:0000313" key="4">
    <source>
        <dbReference type="Proteomes" id="UP001201701"/>
    </source>
</evidence>
<dbReference type="InterPro" id="IPR037185">
    <property type="entry name" value="EmrE-like"/>
</dbReference>
<feature type="transmembrane region" description="Helical" evidence="1">
    <location>
        <begin position="263"/>
        <end position="284"/>
    </location>
</feature>
<feature type="domain" description="EamA" evidence="2">
    <location>
        <begin position="9"/>
        <end position="141"/>
    </location>
</feature>
<feature type="transmembrane region" description="Helical" evidence="1">
    <location>
        <begin position="70"/>
        <end position="91"/>
    </location>
</feature>
<keyword evidence="4" id="KW-1185">Reference proteome</keyword>
<evidence type="ECO:0000313" key="3">
    <source>
        <dbReference type="EMBL" id="MCG7508490.1"/>
    </source>
</evidence>
<feature type="transmembrane region" description="Helical" evidence="1">
    <location>
        <begin position="183"/>
        <end position="202"/>
    </location>
</feature>
<name>A0ABS9QM22_9HYPH</name>
<feature type="transmembrane region" description="Helical" evidence="1">
    <location>
        <begin position="38"/>
        <end position="58"/>
    </location>
</feature>
<sequence>MSFTGNRNAGVALAVLAAVFWSTGGLFSRLIDVDSWTLLFWRSTFSALFVLLFVTLVLREPLTSIVGKLTPAAWLVAGMSSTAMVAFIFALRNTSVANVAVIHAGAPLIVAALSWALLGDRPPSVALIAGIAAIAGAVLTVGASALSGGGVAGDFLALVMTLLMALMAIAMRRHDQFPVAETLILSNILCAVAVLPLASPLAVVAEDLAWLASFGLVQMTLGFLTFGLSLRYLPARDAALIGAVETPLAPIWVWLAFREVPAQSTVLGGFVILASVLVFLLSAYRCAEPRSAAASKAA</sequence>
<reference evidence="3 4" key="1">
    <citation type="submission" date="2022-02" db="EMBL/GenBank/DDBJ databases">
        <title>Draft genome sequence of Mezorhizobium retamae strain IRAMC:0171 isolated from Retama raetam nodules.</title>
        <authorList>
            <person name="Bengaied R."/>
            <person name="Sbissi I."/>
            <person name="Huber K."/>
            <person name="Ghodbane F."/>
            <person name="Nouioui I."/>
            <person name="Tarhouni M."/>
            <person name="Gtari M."/>
        </authorList>
    </citation>
    <scope>NUCLEOTIDE SEQUENCE [LARGE SCALE GENOMIC DNA]</scope>
    <source>
        <strain evidence="3 4">IRAMC:0171</strain>
    </source>
</reference>
<dbReference type="SUPFAM" id="SSF103481">
    <property type="entry name" value="Multidrug resistance efflux transporter EmrE"/>
    <property type="match status" value="2"/>
</dbReference>
<accession>A0ABS9QM22</accession>
<dbReference type="PANTHER" id="PTHR22911:SF135">
    <property type="entry name" value="BLR4310 PROTEIN"/>
    <property type="match status" value="1"/>
</dbReference>
<dbReference type="EMBL" id="JAKREW010000044">
    <property type="protein sequence ID" value="MCG7508490.1"/>
    <property type="molecule type" value="Genomic_DNA"/>
</dbReference>
<feature type="transmembrane region" description="Helical" evidence="1">
    <location>
        <begin position="208"/>
        <end position="226"/>
    </location>
</feature>
<dbReference type="PANTHER" id="PTHR22911">
    <property type="entry name" value="ACYL-MALONYL CONDENSING ENZYME-RELATED"/>
    <property type="match status" value="1"/>
</dbReference>
<protein>
    <submittedName>
        <fullName evidence="3">DMT family transporter</fullName>
    </submittedName>
</protein>